<dbReference type="VEuPathDB" id="VectorBase:AAEL020071"/>
<keyword evidence="1 3" id="KW-0863">Zinc-finger</keyword>
<feature type="domain" description="RING-type" evidence="4">
    <location>
        <begin position="41"/>
        <end position="76"/>
    </location>
</feature>
<dbReference type="SUPFAM" id="SSF57850">
    <property type="entry name" value="RING/U-box"/>
    <property type="match status" value="1"/>
</dbReference>
<dbReference type="Proteomes" id="UP000682892">
    <property type="component" value="Unassembled WGS sequence"/>
</dbReference>
<keyword evidence="2" id="KW-0862">Zinc</keyword>
<evidence type="ECO:0000259" key="4">
    <source>
        <dbReference type="PROSITE" id="PS50089"/>
    </source>
</evidence>
<dbReference type="eggNOG" id="KOG4275">
    <property type="taxonomic scope" value="Eukaryota"/>
</dbReference>
<dbReference type="InterPro" id="IPR001841">
    <property type="entry name" value="Znf_RING"/>
</dbReference>
<dbReference type="PANTHER" id="PTHR14879">
    <property type="entry name" value="CASPASE REGULATOR, RING FINGER DOMAIN-CONTAINING"/>
    <property type="match status" value="1"/>
</dbReference>
<evidence type="ECO:0000256" key="2">
    <source>
        <dbReference type="ARBA" id="ARBA00022833"/>
    </source>
</evidence>
<dbReference type="EMBL" id="CH478915">
    <property type="protein sequence ID" value="EAT32562.1"/>
    <property type="molecule type" value="Genomic_DNA"/>
</dbReference>
<dbReference type="GO" id="GO:1902042">
    <property type="term" value="P:negative regulation of extrinsic apoptotic signaling pathway via death domain receptors"/>
    <property type="evidence" value="ECO:0007669"/>
    <property type="project" value="TreeGrafter"/>
</dbReference>
<dbReference type="GO" id="GO:0061630">
    <property type="term" value="F:ubiquitin protein ligase activity"/>
    <property type="evidence" value="ECO:0007669"/>
    <property type="project" value="TreeGrafter"/>
</dbReference>
<dbReference type="PANTHER" id="PTHR14879:SF15">
    <property type="entry name" value="E3 UBIQUITIN-PROTEIN LIGASE RIFIFYLIN-LIKE PROTEIN"/>
    <property type="match status" value="1"/>
</dbReference>
<dbReference type="GO" id="GO:0005886">
    <property type="term" value="C:plasma membrane"/>
    <property type="evidence" value="ECO:0007669"/>
    <property type="project" value="TreeGrafter"/>
</dbReference>
<dbReference type="Gene3D" id="3.30.40.10">
    <property type="entry name" value="Zinc/RING finger domain, C3HC4 (zinc finger)"/>
    <property type="match status" value="1"/>
</dbReference>
<evidence type="ECO:0000313" key="6">
    <source>
        <dbReference type="Proteomes" id="UP000682892"/>
    </source>
</evidence>
<dbReference type="InterPro" id="IPR055111">
    <property type="entry name" value="RNF34_RFFL_HeH"/>
</dbReference>
<evidence type="ECO:0000256" key="1">
    <source>
        <dbReference type="ARBA" id="ARBA00022771"/>
    </source>
</evidence>
<dbReference type="AlphaFoldDB" id="Q16EA4"/>
<dbReference type="HOGENOM" id="CLU_383667_0_0_1"/>
<name>Q16EA4_AEDAE</name>
<dbReference type="GO" id="GO:0070936">
    <property type="term" value="P:protein K48-linked ubiquitination"/>
    <property type="evidence" value="ECO:0007669"/>
    <property type="project" value="TreeGrafter"/>
</dbReference>
<reference evidence="5" key="1">
    <citation type="submission" date="2005-10" db="EMBL/GenBank/DDBJ databases">
        <authorList>
            <person name="Loftus B.J."/>
            <person name="Nene V.M."/>
            <person name="Hannick L.I."/>
            <person name="Bidwell S."/>
            <person name="Haas B."/>
            <person name="Amedeo P."/>
            <person name="Orvis J."/>
            <person name="Wortman J.R."/>
            <person name="White O.R."/>
            <person name="Salzberg S."/>
            <person name="Shumway M."/>
            <person name="Koo H."/>
            <person name="Zhao Y."/>
            <person name="Holmes M."/>
            <person name="Miller J."/>
            <person name="Schatz M."/>
            <person name="Pop M."/>
            <person name="Pai G."/>
            <person name="Utterback T."/>
            <person name="Rogers Y.-H."/>
            <person name="Kravitz S."/>
            <person name="Fraser C.M."/>
        </authorList>
    </citation>
    <scope>NUCLEOTIDE SEQUENCE</scope>
    <source>
        <strain evidence="5">Liverpool</strain>
    </source>
</reference>
<evidence type="ECO:0000313" key="5">
    <source>
        <dbReference type="EMBL" id="EAT32562.1"/>
    </source>
</evidence>
<dbReference type="PhylomeDB" id="Q16EA4"/>
<dbReference type="InterPro" id="IPR013083">
    <property type="entry name" value="Znf_RING/FYVE/PHD"/>
</dbReference>
<sequence>MNRVDFKGCCEKAELRERVLRLWLDHKSIVSPERLASDDLCRICMDAPINCVILECGHMATCINCGKVLSECPICRQYIVRVVRSFKV</sequence>
<dbReference type="PROSITE" id="PS50089">
    <property type="entry name" value="ZF_RING_2"/>
    <property type="match status" value="1"/>
</dbReference>
<accession>Q16EA4</accession>
<reference evidence="5" key="3">
    <citation type="submission" date="2012-09" db="EMBL/GenBank/DDBJ databases">
        <authorList>
            <consortium name="VectorBase"/>
        </authorList>
    </citation>
    <scope>NUCLEOTIDE SEQUENCE</scope>
    <source>
        <strain evidence="5">Liverpool</strain>
    </source>
</reference>
<evidence type="ECO:0000256" key="3">
    <source>
        <dbReference type="PROSITE-ProRule" id="PRU00175"/>
    </source>
</evidence>
<dbReference type="FunFam" id="3.30.40.10:FF:000110">
    <property type="entry name" value="E3 ubiquitin-protein ligase RNF34 isoform X1"/>
    <property type="match status" value="1"/>
</dbReference>
<dbReference type="Pfam" id="PF13920">
    <property type="entry name" value="zf-C3HC4_3"/>
    <property type="match status" value="1"/>
</dbReference>
<protein>
    <submittedName>
        <fullName evidence="5">AAEL015303-PA</fullName>
    </submittedName>
</protein>
<gene>
    <name evidence="5" type="ORF">AaeL_AAEL015303</name>
</gene>
<keyword evidence="1 3" id="KW-0479">Metal-binding</keyword>
<dbReference type="GO" id="GO:0043161">
    <property type="term" value="P:proteasome-mediated ubiquitin-dependent protein catabolic process"/>
    <property type="evidence" value="ECO:0007669"/>
    <property type="project" value="TreeGrafter"/>
</dbReference>
<dbReference type="GO" id="GO:0008270">
    <property type="term" value="F:zinc ion binding"/>
    <property type="evidence" value="ECO:0007669"/>
    <property type="project" value="UniProtKB-KW"/>
</dbReference>
<dbReference type="Pfam" id="PF22968">
    <property type="entry name" value="RNF34L-like_3rd"/>
    <property type="match status" value="1"/>
</dbReference>
<proteinExistence type="predicted"/>
<dbReference type="SMART" id="SM00184">
    <property type="entry name" value="RING"/>
    <property type="match status" value="1"/>
</dbReference>
<dbReference type="InterPro" id="IPR051728">
    <property type="entry name" value="RING-FYVE_E3_ubiquitin-ligase"/>
</dbReference>
<dbReference type="GO" id="GO:0005737">
    <property type="term" value="C:cytoplasm"/>
    <property type="evidence" value="ECO:0007669"/>
    <property type="project" value="TreeGrafter"/>
</dbReference>
<reference evidence="5" key="2">
    <citation type="journal article" date="2007" name="Science">
        <title>Genome sequence of Aedes aegypti, a major arbovirus vector.</title>
        <authorList>
            <person name="Nene V."/>
            <person name="Wortman J.R."/>
            <person name="Lawson D."/>
            <person name="Haas B."/>
            <person name="Kodira C."/>
            <person name="Tu Z.J."/>
            <person name="Loftus B."/>
            <person name="Xi Z."/>
            <person name="Megy K."/>
            <person name="Grabherr M."/>
            <person name="Ren Q."/>
            <person name="Zdobnov E.M."/>
            <person name="Lobo N.F."/>
            <person name="Campbell K.S."/>
            <person name="Brown S.E."/>
            <person name="Bonaldo M.F."/>
            <person name="Zhu J."/>
            <person name="Sinkins S.P."/>
            <person name="Hogenkamp D.G."/>
            <person name="Amedeo P."/>
            <person name="Arensburger P."/>
            <person name="Atkinson P.W."/>
            <person name="Bidwell S."/>
            <person name="Biedler J."/>
            <person name="Birney E."/>
            <person name="Bruggner R.V."/>
            <person name="Costas J."/>
            <person name="Coy M.R."/>
            <person name="Crabtree J."/>
            <person name="Crawford M."/>
            <person name="Debruyn B."/>
            <person name="Decaprio D."/>
            <person name="Eiglmeier K."/>
            <person name="Eisenstadt E."/>
            <person name="El-Dorry H."/>
            <person name="Gelbart W.M."/>
            <person name="Gomes S.L."/>
            <person name="Hammond M."/>
            <person name="Hannick L.I."/>
            <person name="Hogan J.R."/>
            <person name="Holmes M.H."/>
            <person name="Jaffe D."/>
            <person name="Johnston J.S."/>
            <person name="Kennedy R.C."/>
            <person name="Koo H."/>
            <person name="Kravitz S."/>
            <person name="Kriventseva E.V."/>
            <person name="Kulp D."/>
            <person name="Labutti K."/>
            <person name="Lee E."/>
            <person name="Li S."/>
            <person name="Lovin D.D."/>
            <person name="Mao C."/>
            <person name="Mauceli E."/>
            <person name="Menck C.F."/>
            <person name="Miller J.R."/>
            <person name="Montgomery P."/>
            <person name="Mori A."/>
            <person name="Nascimento A.L."/>
            <person name="Naveira H.F."/>
            <person name="Nusbaum C."/>
            <person name="O'leary S."/>
            <person name="Orvis J."/>
            <person name="Pertea M."/>
            <person name="Quesneville H."/>
            <person name="Reidenbach K.R."/>
            <person name="Rogers Y.H."/>
            <person name="Roth C.W."/>
            <person name="Schneider J.R."/>
            <person name="Schatz M."/>
            <person name="Shumway M."/>
            <person name="Stanke M."/>
            <person name="Stinson E.O."/>
            <person name="Tubio J.M."/>
            <person name="Vanzee J.P."/>
            <person name="Verjovski-Almeida S."/>
            <person name="Werner D."/>
            <person name="White O."/>
            <person name="Wyder S."/>
            <person name="Zeng Q."/>
            <person name="Zhao Q."/>
            <person name="Zhao Y."/>
            <person name="Hill C.A."/>
            <person name="Raikhel A.S."/>
            <person name="Soares M.B."/>
            <person name="Knudson D.L."/>
            <person name="Lee N.H."/>
            <person name="Galagan J."/>
            <person name="Salzberg S.L."/>
            <person name="Paulsen I.T."/>
            <person name="Dimopoulos G."/>
            <person name="Collins F.H."/>
            <person name="Birren B."/>
            <person name="Fraser-Liggett C.M."/>
            <person name="Severson D.W."/>
        </authorList>
    </citation>
    <scope>NUCLEOTIDE SEQUENCE [LARGE SCALE GENOMIC DNA]</scope>
    <source>
        <strain evidence="5">Liverpool</strain>
    </source>
</reference>
<organism evidence="5 6">
    <name type="scientific">Aedes aegypti</name>
    <name type="common">Yellowfever mosquito</name>
    <name type="synonym">Culex aegypti</name>
    <dbReference type="NCBI Taxonomy" id="7159"/>
    <lineage>
        <taxon>Eukaryota</taxon>
        <taxon>Metazoa</taxon>
        <taxon>Ecdysozoa</taxon>
        <taxon>Arthropoda</taxon>
        <taxon>Hexapoda</taxon>
        <taxon>Insecta</taxon>
        <taxon>Pterygota</taxon>
        <taxon>Neoptera</taxon>
        <taxon>Endopterygota</taxon>
        <taxon>Diptera</taxon>
        <taxon>Nematocera</taxon>
        <taxon>Culicoidea</taxon>
        <taxon>Culicidae</taxon>
        <taxon>Culicinae</taxon>
        <taxon>Aedini</taxon>
        <taxon>Aedes</taxon>
        <taxon>Stegomyia</taxon>
    </lineage>
</organism>